<evidence type="ECO:0000259" key="14">
    <source>
        <dbReference type="Pfam" id="PF13891"/>
    </source>
</evidence>
<dbReference type="Proteomes" id="UP001396334">
    <property type="component" value="Unassembled WGS sequence"/>
</dbReference>
<keyword evidence="4" id="KW-1017">Isopeptide bond</keyword>
<name>A0ABR2N9C8_9ROSI</name>
<dbReference type="EMBL" id="JBBPBN010000205">
    <property type="protein sequence ID" value="KAK8972731.1"/>
    <property type="molecule type" value="Genomic_DNA"/>
</dbReference>
<dbReference type="PANTHER" id="PTHR13453:SF1">
    <property type="entry name" value="KAT8 REGULATORY NSL COMPLEX SUBUNIT 2"/>
    <property type="match status" value="1"/>
</dbReference>
<evidence type="ECO:0000256" key="9">
    <source>
        <dbReference type="ARBA" id="ARBA00023242"/>
    </source>
</evidence>
<evidence type="ECO:0000256" key="2">
    <source>
        <dbReference type="ARBA" id="ARBA00004173"/>
    </source>
</evidence>
<keyword evidence="5" id="KW-0597">Phosphoprotein</keyword>
<comment type="function">
    <text evidence="12">Non-catalytic component of the NSL histone acetyltransferase complex, a multiprotein complex that mediates histone H4 acetylation at 'Lys-5'- and 'Lys-8' (H4K5ac and H4K8ac) at transcription start sites and promotes transcription initiation. Required for NSL complex stability and for transcription of intraciliary transport genes in both ciliated and non-ciliated cells by regulating histone H4 acetylation at 'Lys-5'- and 'Lys-12' (H4K5ac and H4K12ac). This is necessary for cilium assembly in ciliated cells and for organization of the microtubule cytoskeleton in non-ciliated cells. Required within the NSL complex to maintain nuclear architecture stability by promoting KAT8-mediated acetylation of lamin LMNA.</text>
</comment>
<dbReference type="Pfam" id="PF13891">
    <property type="entry name" value="zf-C3HC3H_KANSL2"/>
    <property type="match status" value="1"/>
</dbReference>
<evidence type="ECO:0000313" key="15">
    <source>
        <dbReference type="EMBL" id="KAK8972731.1"/>
    </source>
</evidence>
<evidence type="ECO:0000256" key="12">
    <source>
        <dbReference type="ARBA" id="ARBA00093359"/>
    </source>
</evidence>
<keyword evidence="16" id="KW-1185">Reference proteome</keyword>
<evidence type="ECO:0000256" key="5">
    <source>
        <dbReference type="ARBA" id="ARBA00022553"/>
    </source>
</evidence>
<evidence type="ECO:0000256" key="7">
    <source>
        <dbReference type="ARBA" id="ARBA00022853"/>
    </source>
</evidence>
<comment type="subcellular location">
    <subcellularLocation>
        <location evidence="2">Mitochondrion</location>
    </subcellularLocation>
    <subcellularLocation>
        <location evidence="1">Nucleus</location>
    </subcellularLocation>
</comment>
<reference evidence="15 16" key="1">
    <citation type="journal article" date="2024" name="G3 (Bethesda)">
        <title>Genome assembly of Hibiscus sabdariffa L. provides insights into metabolisms of medicinal natural products.</title>
        <authorList>
            <person name="Kim T."/>
        </authorList>
    </citation>
    <scope>NUCLEOTIDE SEQUENCE [LARGE SCALE GENOMIC DNA]</scope>
    <source>
        <strain evidence="15">TK-2024</strain>
        <tissue evidence="15">Old leaves</tissue>
    </source>
</reference>
<comment type="caution">
    <text evidence="15">The sequence shown here is derived from an EMBL/GenBank/DDBJ whole genome shotgun (WGS) entry which is preliminary data.</text>
</comment>
<feature type="domain" description="KANL2-like probable zinc-finger" evidence="14">
    <location>
        <begin position="113"/>
        <end position="176"/>
    </location>
</feature>
<evidence type="ECO:0000256" key="8">
    <source>
        <dbReference type="ARBA" id="ARBA00023128"/>
    </source>
</evidence>
<evidence type="ECO:0000256" key="4">
    <source>
        <dbReference type="ARBA" id="ARBA00022499"/>
    </source>
</evidence>
<keyword evidence="8" id="KW-0496">Mitochondrion</keyword>
<keyword evidence="6" id="KW-0832">Ubl conjugation</keyword>
<protein>
    <recommendedName>
        <fullName evidence="3">KAT8 regulatory NSL complex subunit 2</fullName>
    </recommendedName>
    <alternativeName>
        <fullName evidence="11">NSL complex protein NSL2</fullName>
    </alternativeName>
    <alternativeName>
        <fullName evidence="10">Non-specific lethal 2 homolog</fullName>
    </alternativeName>
</protein>
<evidence type="ECO:0000256" key="10">
    <source>
        <dbReference type="ARBA" id="ARBA00032947"/>
    </source>
</evidence>
<organism evidence="15 16">
    <name type="scientific">Hibiscus sabdariffa</name>
    <name type="common">roselle</name>
    <dbReference type="NCBI Taxonomy" id="183260"/>
    <lineage>
        <taxon>Eukaryota</taxon>
        <taxon>Viridiplantae</taxon>
        <taxon>Streptophyta</taxon>
        <taxon>Embryophyta</taxon>
        <taxon>Tracheophyta</taxon>
        <taxon>Spermatophyta</taxon>
        <taxon>Magnoliopsida</taxon>
        <taxon>eudicotyledons</taxon>
        <taxon>Gunneridae</taxon>
        <taxon>Pentapetalae</taxon>
        <taxon>rosids</taxon>
        <taxon>malvids</taxon>
        <taxon>Malvales</taxon>
        <taxon>Malvaceae</taxon>
        <taxon>Malvoideae</taxon>
        <taxon>Hibiscus</taxon>
    </lineage>
</organism>
<evidence type="ECO:0000256" key="6">
    <source>
        <dbReference type="ARBA" id="ARBA00022843"/>
    </source>
</evidence>
<sequence length="272" mass="30438">MSSPLSQDVALARSTHLTREELLKRRLRHLRQLSRCYRAHYWALMENLKIQYRNYYWKFGISPFKQNASQDLADDAPVFECPPADNNVHVNNTNTNSNSNSNFGLNFKNNQQCSFVGCKLKAMALTRFCHLHILSDSKQKLYKACTYVIKSAHAGPITCGKPILRSTVPSLCTIHFQKTQKNVNRALKKANLNVSSSIKLLSRKNVLAEPFSTTTHVSNAKEIKGILSIYEVAEAELLLVNDSNNQCASANDLHACLLTPLDKDAGSGVSKL</sequence>
<evidence type="ECO:0000256" key="13">
    <source>
        <dbReference type="ARBA" id="ARBA00093543"/>
    </source>
</evidence>
<keyword evidence="7" id="KW-0156">Chromatin regulator</keyword>
<comment type="subunit">
    <text evidence="13">Component of the NSL complex at least composed of KAT8/MOF, KANSL1, KANSL2, KANSL3, MCRS1, PHF20, OGT1/OGT, WDR5 and HCFC1.</text>
</comment>
<evidence type="ECO:0000256" key="1">
    <source>
        <dbReference type="ARBA" id="ARBA00004123"/>
    </source>
</evidence>
<dbReference type="InterPro" id="IPR025927">
    <property type="entry name" value="Znf_KANL2-like"/>
</dbReference>
<evidence type="ECO:0000256" key="3">
    <source>
        <dbReference type="ARBA" id="ARBA00015508"/>
    </source>
</evidence>
<evidence type="ECO:0000313" key="16">
    <source>
        <dbReference type="Proteomes" id="UP001396334"/>
    </source>
</evidence>
<accession>A0ABR2N9C8</accession>
<proteinExistence type="predicted"/>
<evidence type="ECO:0000256" key="11">
    <source>
        <dbReference type="ARBA" id="ARBA00033378"/>
    </source>
</evidence>
<gene>
    <name evidence="15" type="ORF">V6N11_012925</name>
</gene>
<keyword evidence="9" id="KW-0539">Nucleus</keyword>
<dbReference type="PANTHER" id="PTHR13453">
    <property type="entry name" value="KAT8 REGULATORY NSL COMPLEX SUBUNIT 2"/>
    <property type="match status" value="1"/>
</dbReference>
<dbReference type="InterPro" id="IPR026316">
    <property type="entry name" value="NSL2"/>
</dbReference>